<proteinExistence type="predicted"/>
<dbReference type="GO" id="GO:0008270">
    <property type="term" value="F:zinc ion binding"/>
    <property type="evidence" value="ECO:0007669"/>
    <property type="project" value="InterPro"/>
</dbReference>
<organism evidence="2 3">
    <name type="scientific">Acinetobacter bereziniae NIPH 3</name>
    <dbReference type="NCBI Taxonomy" id="1217651"/>
    <lineage>
        <taxon>Bacteria</taxon>
        <taxon>Pseudomonadati</taxon>
        <taxon>Pseudomonadota</taxon>
        <taxon>Gammaproteobacteria</taxon>
        <taxon>Moraxellales</taxon>
        <taxon>Moraxellaceae</taxon>
        <taxon>Acinetobacter</taxon>
    </lineage>
</organism>
<dbReference type="EMBL" id="APPK01000045">
    <property type="protein sequence ID" value="ENV20927.1"/>
    <property type="molecule type" value="Genomic_DNA"/>
</dbReference>
<evidence type="ECO:0000313" key="3">
    <source>
        <dbReference type="Proteomes" id="UP000013270"/>
    </source>
</evidence>
<dbReference type="CDD" id="cd00085">
    <property type="entry name" value="HNHc"/>
    <property type="match status" value="1"/>
</dbReference>
<dbReference type="GO" id="GO:0003676">
    <property type="term" value="F:nucleic acid binding"/>
    <property type="evidence" value="ECO:0007669"/>
    <property type="project" value="InterPro"/>
</dbReference>
<dbReference type="Gene3D" id="1.10.30.50">
    <property type="match status" value="1"/>
</dbReference>
<gene>
    <name evidence="2" type="ORF">F963_03058</name>
</gene>
<evidence type="ECO:0000259" key="1">
    <source>
        <dbReference type="Pfam" id="PF01844"/>
    </source>
</evidence>
<sequence>MIKLQRGEKPEYLSVEKVHELTERFKKDKTKVVWKDESIGNPLLLSSSNKCAYCECKLQIEDSYMQVEHFKDKDSYPDNVVDWENLLPSCGRCNRKKWTLDVEKFPIVNPYVDEPKAHLCQESFRLYGKDEKGKATITKLFLNDDDRVVLPRFLACNEVNRQLSKLALNLANIDDTKDSVTNLLLSCQEDKAYSAFLTSTLHSSSDYQEIKHHLESINAWDQDMEDLHQNSFNLILDKR</sequence>
<comment type="caution">
    <text evidence="2">The sequence shown here is derived from an EMBL/GenBank/DDBJ whole genome shotgun (WGS) entry which is preliminary data.</text>
</comment>
<dbReference type="HOGENOM" id="CLU_071576_3_0_6"/>
<protein>
    <submittedName>
        <fullName evidence="2">TIGR02646 family protein</fullName>
    </submittedName>
</protein>
<dbReference type="RefSeq" id="WP_004831605.1">
    <property type="nucleotide sequence ID" value="NZ_KB849468.1"/>
</dbReference>
<dbReference type="Proteomes" id="UP000013270">
    <property type="component" value="Unassembled WGS sequence"/>
</dbReference>
<name>N8X916_ACIBZ</name>
<dbReference type="AlphaFoldDB" id="N8X916"/>
<dbReference type="PATRIC" id="fig|1217651.3.peg.3023"/>
<dbReference type="GO" id="GO:0004519">
    <property type="term" value="F:endonuclease activity"/>
    <property type="evidence" value="ECO:0007669"/>
    <property type="project" value="InterPro"/>
</dbReference>
<evidence type="ECO:0000313" key="2">
    <source>
        <dbReference type="EMBL" id="ENV20927.1"/>
    </source>
</evidence>
<dbReference type="InterPro" id="IPR002711">
    <property type="entry name" value="HNH"/>
</dbReference>
<dbReference type="InterPro" id="IPR003615">
    <property type="entry name" value="HNH_nuc"/>
</dbReference>
<feature type="domain" description="HNH" evidence="1">
    <location>
        <begin position="51"/>
        <end position="97"/>
    </location>
</feature>
<reference evidence="2 3" key="1">
    <citation type="submission" date="2013-02" db="EMBL/GenBank/DDBJ databases">
        <title>The Genome Sequence of Acinetobacter bereziniae NIPH 3.</title>
        <authorList>
            <consortium name="The Broad Institute Genome Sequencing Platform"/>
            <consortium name="The Broad Institute Genome Sequencing Center for Infectious Disease"/>
            <person name="Cerqueira G."/>
            <person name="Feldgarden M."/>
            <person name="Courvalin P."/>
            <person name="Perichon B."/>
            <person name="Grillot-Courvalin C."/>
            <person name="Clermont D."/>
            <person name="Rocha E."/>
            <person name="Yoon E.-J."/>
            <person name="Nemec A."/>
            <person name="Walker B."/>
            <person name="Young S.K."/>
            <person name="Zeng Q."/>
            <person name="Gargeya S."/>
            <person name="Fitzgerald M."/>
            <person name="Haas B."/>
            <person name="Abouelleil A."/>
            <person name="Alvarado L."/>
            <person name="Arachchi H.M."/>
            <person name="Berlin A.M."/>
            <person name="Chapman S.B."/>
            <person name="Dewar J."/>
            <person name="Goldberg J."/>
            <person name="Griggs A."/>
            <person name="Gujja S."/>
            <person name="Hansen M."/>
            <person name="Howarth C."/>
            <person name="Imamovic A."/>
            <person name="Larimer J."/>
            <person name="McCowan C."/>
            <person name="Murphy C."/>
            <person name="Neiman D."/>
            <person name="Pearson M."/>
            <person name="Priest M."/>
            <person name="Roberts A."/>
            <person name="Saif S."/>
            <person name="Shea T."/>
            <person name="Sisk P."/>
            <person name="Sykes S."/>
            <person name="Wortman J."/>
            <person name="Nusbaum C."/>
            <person name="Birren B."/>
        </authorList>
    </citation>
    <scope>NUCLEOTIDE SEQUENCE [LARGE SCALE GENOMIC DNA]</scope>
    <source>
        <strain evidence="2 3">NIPH 3</strain>
    </source>
</reference>
<accession>N8X916</accession>
<dbReference type="Pfam" id="PF01844">
    <property type="entry name" value="HNH"/>
    <property type="match status" value="1"/>
</dbReference>